<evidence type="ECO:0000313" key="2">
    <source>
        <dbReference type="EMBL" id="KAF6441275.1"/>
    </source>
</evidence>
<gene>
    <name evidence="2" type="ORF">HJG63_012415</name>
</gene>
<feature type="compositionally biased region" description="Basic and acidic residues" evidence="1">
    <location>
        <begin position="53"/>
        <end position="65"/>
    </location>
</feature>
<evidence type="ECO:0000313" key="3">
    <source>
        <dbReference type="Proteomes" id="UP000593571"/>
    </source>
</evidence>
<dbReference type="EMBL" id="JACASE010000008">
    <property type="protein sequence ID" value="KAF6441275.1"/>
    <property type="molecule type" value="Genomic_DNA"/>
</dbReference>
<name>A0A7J8F113_ROUAE</name>
<dbReference type="Proteomes" id="UP000593571">
    <property type="component" value="Unassembled WGS sequence"/>
</dbReference>
<proteinExistence type="predicted"/>
<comment type="caution">
    <text evidence="2">The sequence shown here is derived from an EMBL/GenBank/DDBJ whole genome shotgun (WGS) entry which is preliminary data.</text>
</comment>
<protein>
    <submittedName>
        <fullName evidence="2">Uncharacterized protein</fullName>
    </submittedName>
</protein>
<organism evidence="2 3">
    <name type="scientific">Rousettus aegyptiacus</name>
    <name type="common">Egyptian fruit bat</name>
    <name type="synonym">Pteropus aegyptiacus</name>
    <dbReference type="NCBI Taxonomy" id="9407"/>
    <lineage>
        <taxon>Eukaryota</taxon>
        <taxon>Metazoa</taxon>
        <taxon>Chordata</taxon>
        <taxon>Craniata</taxon>
        <taxon>Vertebrata</taxon>
        <taxon>Euteleostomi</taxon>
        <taxon>Mammalia</taxon>
        <taxon>Eutheria</taxon>
        <taxon>Laurasiatheria</taxon>
        <taxon>Chiroptera</taxon>
        <taxon>Yinpterochiroptera</taxon>
        <taxon>Pteropodoidea</taxon>
        <taxon>Pteropodidae</taxon>
        <taxon>Rousettinae</taxon>
        <taxon>Rousettus</taxon>
    </lineage>
</organism>
<keyword evidence="3" id="KW-1185">Reference proteome</keyword>
<accession>A0A7J8F113</accession>
<evidence type="ECO:0000256" key="1">
    <source>
        <dbReference type="SAM" id="MobiDB-lite"/>
    </source>
</evidence>
<feature type="region of interest" description="Disordered" evidence="1">
    <location>
        <begin position="23"/>
        <end position="95"/>
    </location>
</feature>
<dbReference type="AlphaFoldDB" id="A0A7J8F113"/>
<sequence>MLPAECEIACGIACGGRVSSGRWATPGLHGHSGPGPGPRGALPCGTFASPTRGTEEGKDGERGAREPPANIGSSSSLHPPDAHLTSLLKTSPPLPGRLVPLAELQRLPPYNKPYISLLQLK</sequence>
<reference evidence="2 3" key="1">
    <citation type="journal article" date="2020" name="Nature">
        <title>Six reference-quality genomes reveal evolution of bat adaptations.</title>
        <authorList>
            <person name="Jebb D."/>
            <person name="Huang Z."/>
            <person name="Pippel M."/>
            <person name="Hughes G.M."/>
            <person name="Lavrichenko K."/>
            <person name="Devanna P."/>
            <person name="Winkler S."/>
            <person name="Jermiin L.S."/>
            <person name="Skirmuntt E.C."/>
            <person name="Katzourakis A."/>
            <person name="Burkitt-Gray L."/>
            <person name="Ray D.A."/>
            <person name="Sullivan K.A.M."/>
            <person name="Roscito J.G."/>
            <person name="Kirilenko B.M."/>
            <person name="Davalos L.M."/>
            <person name="Corthals A.P."/>
            <person name="Power M.L."/>
            <person name="Jones G."/>
            <person name="Ransome R.D."/>
            <person name="Dechmann D.K.N."/>
            <person name="Locatelli A.G."/>
            <person name="Puechmaille S.J."/>
            <person name="Fedrigo O."/>
            <person name="Jarvis E.D."/>
            <person name="Hiller M."/>
            <person name="Vernes S.C."/>
            <person name="Myers E.W."/>
            <person name="Teeling E.C."/>
        </authorList>
    </citation>
    <scope>NUCLEOTIDE SEQUENCE [LARGE SCALE GENOMIC DNA]</scope>
    <source>
        <strain evidence="2">MRouAeg1</strain>
        <tissue evidence="2">Muscle</tissue>
    </source>
</reference>